<gene>
    <name evidence="11" type="ORF">PYCCODRAFT_1456975</name>
</gene>
<evidence type="ECO:0000256" key="6">
    <source>
        <dbReference type="ARBA" id="ARBA00022771"/>
    </source>
</evidence>
<feature type="region of interest" description="Disordered" evidence="9">
    <location>
        <begin position="35"/>
        <end position="63"/>
    </location>
</feature>
<comment type="catalytic activity">
    <reaction evidence="1">
        <text>[E2 ubiquitin-conjugating enzyme]-S-ubiquitinyl-L-cysteine + [acceptor protein]-L-lysine = [E2 ubiquitin-conjugating enzyme]-L-cysteine + [acceptor protein]-N(6)-ubiquitinyl-L-lysine.</text>
        <dbReference type="EC" id="2.3.2.31"/>
    </reaction>
</comment>
<dbReference type="Gene3D" id="3.30.40.10">
    <property type="entry name" value="Zinc/RING finger domain, C3HC4 (zinc finger)"/>
    <property type="match status" value="1"/>
</dbReference>
<dbReference type="InterPro" id="IPR031127">
    <property type="entry name" value="E3_UB_ligase_RBR"/>
</dbReference>
<evidence type="ECO:0000256" key="2">
    <source>
        <dbReference type="ARBA" id="ARBA00012251"/>
    </source>
</evidence>
<evidence type="ECO:0000259" key="10">
    <source>
        <dbReference type="PROSITE" id="PS51873"/>
    </source>
</evidence>
<dbReference type="InterPro" id="IPR002867">
    <property type="entry name" value="IBR_dom"/>
</dbReference>
<evidence type="ECO:0000256" key="9">
    <source>
        <dbReference type="SAM" id="MobiDB-lite"/>
    </source>
</evidence>
<keyword evidence="5" id="KW-0677">Repeat</keyword>
<proteinExistence type="predicted"/>
<dbReference type="EC" id="2.3.2.31" evidence="2"/>
<dbReference type="CDD" id="cd22584">
    <property type="entry name" value="Rcat_RBR_unk"/>
    <property type="match status" value="1"/>
</dbReference>
<evidence type="ECO:0000256" key="4">
    <source>
        <dbReference type="ARBA" id="ARBA00022723"/>
    </source>
</evidence>
<dbReference type="InterPro" id="IPR013083">
    <property type="entry name" value="Znf_RING/FYVE/PHD"/>
</dbReference>
<feature type="domain" description="RING-type" evidence="10">
    <location>
        <begin position="229"/>
        <end position="420"/>
    </location>
</feature>
<organism evidence="11 12">
    <name type="scientific">Trametes coccinea (strain BRFM310)</name>
    <name type="common">Pycnoporus coccineus</name>
    <dbReference type="NCBI Taxonomy" id="1353009"/>
    <lineage>
        <taxon>Eukaryota</taxon>
        <taxon>Fungi</taxon>
        <taxon>Dikarya</taxon>
        <taxon>Basidiomycota</taxon>
        <taxon>Agaricomycotina</taxon>
        <taxon>Agaricomycetes</taxon>
        <taxon>Polyporales</taxon>
        <taxon>Polyporaceae</taxon>
        <taxon>Trametes</taxon>
    </lineage>
</organism>
<evidence type="ECO:0000256" key="7">
    <source>
        <dbReference type="ARBA" id="ARBA00022786"/>
    </source>
</evidence>
<keyword evidence="4" id="KW-0479">Metal-binding</keyword>
<feature type="region of interest" description="Disordered" evidence="9">
    <location>
        <begin position="1"/>
        <end position="22"/>
    </location>
</feature>
<reference evidence="11 12" key="1">
    <citation type="journal article" date="2015" name="Biotechnol. Biofuels">
        <title>Enhanced degradation of softwood versus hardwood by the white-rot fungus Pycnoporus coccineus.</title>
        <authorList>
            <person name="Couturier M."/>
            <person name="Navarro D."/>
            <person name="Chevret D."/>
            <person name="Henrissat B."/>
            <person name="Piumi F."/>
            <person name="Ruiz-Duenas F.J."/>
            <person name="Martinez A.T."/>
            <person name="Grigoriev I.V."/>
            <person name="Riley R."/>
            <person name="Lipzen A."/>
            <person name="Berrin J.G."/>
            <person name="Master E.R."/>
            <person name="Rosso M.N."/>
        </authorList>
    </citation>
    <scope>NUCLEOTIDE SEQUENCE [LARGE SCALE GENOMIC DNA]</scope>
    <source>
        <strain evidence="11 12">BRFM310</strain>
    </source>
</reference>
<dbReference type="AlphaFoldDB" id="A0A1Y2IY03"/>
<dbReference type="GO" id="GO:0016567">
    <property type="term" value="P:protein ubiquitination"/>
    <property type="evidence" value="ECO:0007669"/>
    <property type="project" value="InterPro"/>
</dbReference>
<evidence type="ECO:0000256" key="1">
    <source>
        <dbReference type="ARBA" id="ARBA00001798"/>
    </source>
</evidence>
<sequence length="426" mass="47581">MLHRPIPRNGRMAQPSPGMPLSPIIDKEILELLKRIPKSSPSPARNGRTSTSSCSRTSAGKAAQARLDDEELAFALFAEETAALAEAQRNDDYLDQLVLEEEMALYDHEVAVAISEGRDPPPKPAALERGKRVERGVFRRERRLVARFTEGDETPVLHLEEEPLQRFEEALRFALEDLDAEQSHAVSSTSDALDSEMRKRLQRLREEYGGDVDDESEEPSAPPTPPHPPVYSCAICGDDIDDDVIYLDCGHVLDRGCLTEMFRQAATDESLFPPKCCDVIELAEVEEHLDSALAARFQRKAREFTTIDRVYCHNPACATFLGPAAEEDPSAQQTFRCPECDAGTCASCKEQIHPGVPCHYPAEDVVLGLGKEKGWQRCPSCRHLVELSLGCYHMICRCNKQFCYLCAAPWKECNCELFYVPPEEGD</sequence>
<feature type="compositionally biased region" description="Low complexity" evidence="9">
    <location>
        <begin position="48"/>
        <end position="58"/>
    </location>
</feature>
<keyword evidence="3" id="KW-0808">Transferase</keyword>
<keyword evidence="7" id="KW-0833">Ubl conjugation pathway</keyword>
<keyword evidence="8" id="KW-0862">Zinc</keyword>
<dbReference type="CDD" id="cd20335">
    <property type="entry name" value="BRcat_RBR"/>
    <property type="match status" value="1"/>
</dbReference>
<protein>
    <recommendedName>
        <fullName evidence="2">RBR-type E3 ubiquitin transferase</fullName>
        <ecNumber evidence="2">2.3.2.31</ecNumber>
    </recommendedName>
</protein>
<accession>A0A1Y2IY03</accession>
<evidence type="ECO:0000256" key="3">
    <source>
        <dbReference type="ARBA" id="ARBA00022679"/>
    </source>
</evidence>
<evidence type="ECO:0000313" key="12">
    <source>
        <dbReference type="Proteomes" id="UP000193067"/>
    </source>
</evidence>
<dbReference type="GO" id="GO:0008270">
    <property type="term" value="F:zinc ion binding"/>
    <property type="evidence" value="ECO:0007669"/>
    <property type="project" value="UniProtKB-KW"/>
</dbReference>
<evidence type="ECO:0000313" key="11">
    <source>
        <dbReference type="EMBL" id="OSD06020.1"/>
    </source>
</evidence>
<evidence type="ECO:0000256" key="8">
    <source>
        <dbReference type="ARBA" id="ARBA00022833"/>
    </source>
</evidence>
<dbReference type="STRING" id="1353009.A0A1Y2IY03"/>
<dbReference type="PANTHER" id="PTHR11685">
    <property type="entry name" value="RBR FAMILY RING FINGER AND IBR DOMAIN-CONTAINING"/>
    <property type="match status" value="1"/>
</dbReference>
<evidence type="ECO:0000256" key="5">
    <source>
        <dbReference type="ARBA" id="ARBA00022737"/>
    </source>
</evidence>
<dbReference type="SUPFAM" id="SSF57850">
    <property type="entry name" value="RING/U-box"/>
    <property type="match status" value="2"/>
</dbReference>
<dbReference type="GO" id="GO:0061630">
    <property type="term" value="F:ubiquitin protein ligase activity"/>
    <property type="evidence" value="ECO:0007669"/>
    <property type="project" value="UniProtKB-EC"/>
</dbReference>
<dbReference type="OrthoDB" id="9977870at2759"/>
<name>A0A1Y2IY03_TRAC3</name>
<dbReference type="Gene3D" id="1.20.120.1750">
    <property type="match status" value="1"/>
</dbReference>
<dbReference type="Proteomes" id="UP000193067">
    <property type="component" value="Unassembled WGS sequence"/>
</dbReference>
<keyword evidence="6" id="KW-0863">Zinc-finger</keyword>
<dbReference type="InterPro" id="IPR044066">
    <property type="entry name" value="TRIAD_supradom"/>
</dbReference>
<dbReference type="Pfam" id="PF01485">
    <property type="entry name" value="IBR"/>
    <property type="match status" value="1"/>
</dbReference>
<dbReference type="PROSITE" id="PS51873">
    <property type="entry name" value="TRIAD"/>
    <property type="match status" value="1"/>
</dbReference>
<keyword evidence="12" id="KW-1185">Reference proteome</keyword>
<dbReference type="EMBL" id="KZ084091">
    <property type="protein sequence ID" value="OSD06020.1"/>
    <property type="molecule type" value="Genomic_DNA"/>
</dbReference>
<dbReference type="SMART" id="SM00647">
    <property type="entry name" value="IBR"/>
    <property type="match status" value="2"/>
</dbReference>